<keyword evidence="3" id="KW-1185">Reference proteome</keyword>
<protein>
    <submittedName>
        <fullName evidence="2">Uncharacterized protein</fullName>
    </submittedName>
</protein>
<evidence type="ECO:0000313" key="2">
    <source>
        <dbReference type="EMBL" id="EEH03769.1"/>
    </source>
</evidence>
<sequence>MSPEWSIFSTSLSMPKEASIYVIPMAAIIPVDDTSYLVIVATLEGFLSVLVAAVPVSYALISIGTATDGSLMYPAGRASSIQLSNPQLVSQGGIIPMSRYLDSAESMARS</sequence>
<evidence type="ECO:0000256" key="1">
    <source>
        <dbReference type="SAM" id="Phobius"/>
    </source>
</evidence>
<dbReference type="Proteomes" id="UP000001631">
    <property type="component" value="Unassembled WGS sequence"/>
</dbReference>
<keyword evidence="1" id="KW-0472">Membrane</keyword>
<dbReference type="GeneID" id="69040911"/>
<dbReference type="HOGENOM" id="CLU_2170320_0_0_1"/>
<name>C0NYA1_AJECG</name>
<evidence type="ECO:0000313" key="3">
    <source>
        <dbReference type="Proteomes" id="UP000001631"/>
    </source>
</evidence>
<dbReference type="InParanoid" id="C0NYA1"/>
<keyword evidence="1" id="KW-0812">Transmembrane</keyword>
<proteinExistence type="predicted"/>
<dbReference type="RefSeq" id="XP_045284250.1">
    <property type="nucleotide sequence ID" value="XM_045434944.1"/>
</dbReference>
<gene>
    <name evidence="2" type="ORF">HCBG_07895</name>
</gene>
<keyword evidence="1" id="KW-1133">Transmembrane helix</keyword>
<dbReference type="EMBL" id="GG663376">
    <property type="protein sequence ID" value="EEH03769.1"/>
    <property type="molecule type" value="Genomic_DNA"/>
</dbReference>
<feature type="transmembrane region" description="Helical" evidence="1">
    <location>
        <begin position="45"/>
        <end position="67"/>
    </location>
</feature>
<organism evidence="2 3">
    <name type="scientific">Ajellomyces capsulatus (strain G186AR / H82 / ATCC MYA-2454 / RMSCC 2432)</name>
    <name type="common">Darling's disease fungus</name>
    <name type="synonym">Histoplasma capsulatum</name>
    <dbReference type="NCBI Taxonomy" id="447093"/>
    <lineage>
        <taxon>Eukaryota</taxon>
        <taxon>Fungi</taxon>
        <taxon>Dikarya</taxon>
        <taxon>Ascomycota</taxon>
        <taxon>Pezizomycotina</taxon>
        <taxon>Eurotiomycetes</taxon>
        <taxon>Eurotiomycetidae</taxon>
        <taxon>Onygenales</taxon>
        <taxon>Ajellomycetaceae</taxon>
        <taxon>Histoplasma</taxon>
    </lineage>
</organism>
<accession>C0NYA1</accession>
<reference evidence="2" key="1">
    <citation type="submission" date="2009-02" db="EMBL/GenBank/DDBJ databases">
        <title>The Genome Sequence of Ajellomyces capsulatus strain G186AR.</title>
        <authorList>
            <consortium name="The Broad Institute Genome Sequencing Platform"/>
            <person name="Champion M."/>
            <person name="Cuomo C."/>
            <person name="Ma L.-J."/>
            <person name="Henn M.R."/>
            <person name="Sil A."/>
            <person name="Goldman B."/>
            <person name="Young S.K."/>
            <person name="Kodira C.D."/>
            <person name="Zeng Q."/>
            <person name="Koehrsen M."/>
            <person name="Alvarado L."/>
            <person name="Berlin A."/>
            <person name="Borenstein D."/>
            <person name="Chen Z."/>
            <person name="Engels R."/>
            <person name="Freedman E."/>
            <person name="Gellesch M."/>
            <person name="Goldberg J."/>
            <person name="Griggs A."/>
            <person name="Gujja S."/>
            <person name="Heiman D."/>
            <person name="Hepburn T."/>
            <person name="Howarth C."/>
            <person name="Jen D."/>
            <person name="Larson L."/>
            <person name="Lewis B."/>
            <person name="Mehta T."/>
            <person name="Park D."/>
            <person name="Pearson M."/>
            <person name="Roberts A."/>
            <person name="Saif S."/>
            <person name="Shea T."/>
            <person name="Shenoy N."/>
            <person name="Sisk P."/>
            <person name="Stolte C."/>
            <person name="Sykes S."/>
            <person name="Walk T."/>
            <person name="White J."/>
            <person name="Yandava C."/>
            <person name="Klein B."/>
            <person name="McEwen J.G."/>
            <person name="Puccia R."/>
            <person name="Goldman G.H."/>
            <person name="Felipe M.S."/>
            <person name="Nino-Vega G."/>
            <person name="San-Blas G."/>
            <person name="Taylor J."/>
            <person name="Mendoza L."/>
            <person name="Galagan J."/>
            <person name="Nusbaum C."/>
            <person name="Birren B."/>
        </authorList>
    </citation>
    <scope>NUCLEOTIDE SEQUENCE</scope>
    <source>
        <strain evidence="2">G186AR</strain>
    </source>
</reference>
<dbReference type="AlphaFoldDB" id="C0NYA1"/>
<feature type="transmembrane region" description="Helical" evidence="1">
    <location>
        <begin position="20"/>
        <end position="39"/>
    </location>
</feature>